<proteinExistence type="predicted"/>
<accession>A0A0G0FKI8</accession>
<sequence>MDSREKTKEIIKETLVEKGADFIALFGSFG</sequence>
<protein>
    <submittedName>
        <fullName evidence="1">Uncharacterized protein</fullName>
    </submittedName>
</protein>
<organism evidence="1 2">
    <name type="scientific">Candidatus Nomurabacteria bacterium GW2011_GWA2_35_80</name>
    <dbReference type="NCBI Taxonomy" id="1618733"/>
    <lineage>
        <taxon>Bacteria</taxon>
        <taxon>Candidatus Nomuraibacteriota</taxon>
    </lineage>
</organism>
<gene>
    <name evidence="1" type="ORF">UR92_C0017G0010</name>
</gene>
<reference evidence="1 2" key="1">
    <citation type="journal article" date="2015" name="Nature">
        <title>rRNA introns, odd ribosomes, and small enigmatic genomes across a large radiation of phyla.</title>
        <authorList>
            <person name="Brown C.T."/>
            <person name="Hug L.A."/>
            <person name="Thomas B.C."/>
            <person name="Sharon I."/>
            <person name="Castelle C.J."/>
            <person name="Singh A."/>
            <person name="Wilkins M.J."/>
            <person name="Williams K.H."/>
            <person name="Banfield J.F."/>
        </authorList>
    </citation>
    <scope>NUCLEOTIDE SEQUENCE [LARGE SCALE GENOMIC DNA]</scope>
</reference>
<evidence type="ECO:0000313" key="1">
    <source>
        <dbReference type="EMBL" id="KKP87960.1"/>
    </source>
</evidence>
<name>A0A0G0FKI8_9BACT</name>
<dbReference type="AlphaFoldDB" id="A0A0G0FKI8"/>
<evidence type="ECO:0000313" key="2">
    <source>
        <dbReference type="Proteomes" id="UP000034683"/>
    </source>
</evidence>
<comment type="caution">
    <text evidence="1">The sequence shown here is derived from an EMBL/GenBank/DDBJ whole genome shotgun (WGS) entry which is preliminary data.</text>
</comment>
<dbReference type="EMBL" id="LBRA01000017">
    <property type="protein sequence ID" value="KKP87960.1"/>
    <property type="molecule type" value="Genomic_DNA"/>
</dbReference>
<dbReference type="Proteomes" id="UP000034683">
    <property type="component" value="Unassembled WGS sequence"/>
</dbReference>